<name>A0A8J4WV05_CLAMG</name>
<keyword evidence="3" id="KW-1185">Reference proteome</keyword>
<feature type="non-terminal residue" evidence="2">
    <location>
        <position position="56"/>
    </location>
</feature>
<protein>
    <submittedName>
        <fullName evidence="2">Transmembrane protein 94-like</fullName>
    </submittedName>
</protein>
<feature type="transmembrane region" description="Helical" evidence="1">
    <location>
        <begin position="31"/>
        <end position="51"/>
    </location>
</feature>
<keyword evidence="1" id="KW-0472">Membrane</keyword>
<evidence type="ECO:0000256" key="1">
    <source>
        <dbReference type="SAM" id="Phobius"/>
    </source>
</evidence>
<comment type="caution">
    <text evidence="2">The sequence shown here is derived from an EMBL/GenBank/DDBJ whole genome shotgun (WGS) entry which is preliminary data.</text>
</comment>
<dbReference type="Proteomes" id="UP000727407">
    <property type="component" value="Unassembled WGS sequence"/>
</dbReference>
<dbReference type="AlphaFoldDB" id="A0A8J4WV05"/>
<dbReference type="EMBL" id="QNUK01000531">
    <property type="protein sequence ID" value="KAF5892037.1"/>
    <property type="molecule type" value="Genomic_DNA"/>
</dbReference>
<gene>
    <name evidence="2" type="ORF">DAT39_018256</name>
</gene>
<reference evidence="2" key="1">
    <citation type="submission" date="2020-07" db="EMBL/GenBank/DDBJ databases">
        <title>Clarias magur genome sequencing, assembly and annotation.</title>
        <authorList>
            <person name="Kushwaha B."/>
            <person name="Kumar R."/>
            <person name="Das P."/>
            <person name="Joshi C.G."/>
            <person name="Kumar D."/>
            <person name="Nagpure N.S."/>
            <person name="Pandey M."/>
            <person name="Agarwal S."/>
            <person name="Srivastava S."/>
            <person name="Singh M."/>
            <person name="Sahoo L."/>
            <person name="Jayasankar P."/>
            <person name="Meher P.K."/>
            <person name="Koringa P.G."/>
            <person name="Iquebal M.A."/>
            <person name="Das S.P."/>
            <person name="Bit A."/>
            <person name="Patnaik S."/>
            <person name="Patel N."/>
            <person name="Shah T.M."/>
            <person name="Hinsu A."/>
            <person name="Jena J.K."/>
        </authorList>
    </citation>
    <scope>NUCLEOTIDE SEQUENCE</scope>
    <source>
        <strain evidence="2">CIFAMagur01</strain>
        <tissue evidence="2">Testis</tissue>
    </source>
</reference>
<evidence type="ECO:0000313" key="3">
    <source>
        <dbReference type="Proteomes" id="UP000727407"/>
    </source>
</evidence>
<sequence>PILSVSMATASRLLWRDPASRHTSHISDVPLVTWLLGLLWLLPLIFLNEGIKVSEI</sequence>
<proteinExistence type="predicted"/>
<accession>A0A8J4WV05</accession>
<organism evidence="2 3">
    <name type="scientific">Clarias magur</name>
    <name type="common">Asian catfish</name>
    <name type="synonym">Macropteronotus magur</name>
    <dbReference type="NCBI Taxonomy" id="1594786"/>
    <lineage>
        <taxon>Eukaryota</taxon>
        <taxon>Metazoa</taxon>
        <taxon>Chordata</taxon>
        <taxon>Craniata</taxon>
        <taxon>Vertebrata</taxon>
        <taxon>Euteleostomi</taxon>
        <taxon>Actinopterygii</taxon>
        <taxon>Neopterygii</taxon>
        <taxon>Teleostei</taxon>
        <taxon>Ostariophysi</taxon>
        <taxon>Siluriformes</taxon>
        <taxon>Clariidae</taxon>
        <taxon>Clarias</taxon>
    </lineage>
</organism>
<evidence type="ECO:0000313" key="2">
    <source>
        <dbReference type="EMBL" id="KAF5892037.1"/>
    </source>
</evidence>
<keyword evidence="1" id="KW-1133">Transmembrane helix</keyword>
<keyword evidence="1 2" id="KW-0812">Transmembrane</keyword>
<feature type="non-terminal residue" evidence="2">
    <location>
        <position position="1"/>
    </location>
</feature>